<gene>
    <name evidence="5" type="ORF">KDK95_17290</name>
</gene>
<dbReference type="AlphaFoldDB" id="A0A941IH30"/>
<dbReference type="Pfam" id="PF13490">
    <property type="entry name" value="zf-HC2"/>
    <property type="match status" value="1"/>
</dbReference>
<sequence>MALFGDHLGPRLAALVDGELSHDDRDRALAHIAGCAQCRSLVESERALKNQLGAMAMPEPSARLMAALFQIPQSHGNRRDSDDPPSGGAGGGGGRSGALGGLFGRSAAFLPEFAVGLRPLSSPSGEPEGEDPAGHGFARVGQFPSPARAEYPQPVLSLRPAWFVK</sequence>
<comment type="caution">
    <text evidence="5">The sequence shown here is derived from an EMBL/GenBank/DDBJ whole genome shotgun (WGS) entry which is preliminary data.</text>
</comment>
<keyword evidence="1" id="KW-0805">Transcription regulation</keyword>
<organism evidence="5 6">
    <name type="scientific">Actinospica acidithermotolerans</name>
    <dbReference type="NCBI Taxonomy" id="2828514"/>
    <lineage>
        <taxon>Bacteria</taxon>
        <taxon>Bacillati</taxon>
        <taxon>Actinomycetota</taxon>
        <taxon>Actinomycetes</taxon>
        <taxon>Catenulisporales</taxon>
        <taxon>Actinospicaceae</taxon>
        <taxon>Actinospica</taxon>
    </lineage>
</organism>
<evidence type="ECO:0000256" key="3">
    <source>
        <dbReference type="SAM" id="MobiDB-lite"/>
    </source>
</evidence>
<keyword evidence="2" id="KW-0804">Transcription</keyword>
<dbReference type="RefSeq" id="WP_212519215.1">
    <property type="nucleotide sequence ID" value="NZ_JAGSOH010000048.1"/>
</dbReference>
<protein>
    <submittedName>
        <fullName evidence="5">Zf-HC2 domain-containing protein</fullName>
    </submittedName>
</protein>
<evidence type="ECO:0000259" key="4">
    <source>
        <dbReference type="Pfam" id="PF13490"/>
    </source>
</evidence>
<evidence type="ECO:0000313" key="5">
    <source>
        <dbReference type="EMBL" id="MBR7828075.1"/>
    </source>
</evidence>
<dbReference type="EMBL" id="JAGSOH010000048">
    <property type="protein sequence ID" value="MBR7828075.1"/>
    <property type="molecule type" value="Genomic_DNA"/>
</dbReference>
<evidence type="ECO:0000256" key="2">
    <source>
        <dbReference type="ARBA" id="ARBA00023163"/>
    </source>
</evidence>
<feature type="region of interest" description="Disordered" evidence="3">
    <location>
        <begin position="67"/>
        <end position="98"/>
    </location>
</feature>
<name>A0A941IH30_9ACTN</name>
<feature type="compositionally biased region" description="Gly residues" evidence="3">
    <location>
        <begin position="87"/>
        <end position="98"/>
    </location>
</feature>
<keyword evidence="6" id="KW-1185">Reference proteome</keyword>
<feature type="domain" description="Putative zinc-finger" evidence="4">
    <location>
        <begin position="11"/>
        <end position="39"/>
    </location>
</feature>
<dbReference type="Gene3D" id="1.10.10.1320">
    <property type="entry name" value="Anti-sigma factor, zinc-finger domain"/>
    <property type="match status" value="1"/>
</dbReference>
<dbReference type="Proteomes" id="UP000676325">
    <property type="component" value="Unassembled WGS sequence"/>
</dbReference>
<feature type="region of interest" description="Disordered" evidence="3">
    <location>
        <begin position="119"/>
        <end position="151"/>
    </location>
</feature>
<proteinExistence type="predicted"/>
<evidence type="ECO:0000256" key="1">
    <source>
        <dbReference type="ARBA" id="ARBA00023015"/>
    </source>
</evidence>
<evidence type="ECO:0000313" key="6">
    <source>
        <dbReference type="Proteomes" id="UP000676325"/>
    </source>
</evidence>
<dbReference type="InterPro" id="IPR041916">
    <property type="entry name" value="Anti_sigma_zinc_sf"/>
</dbReference>
<accession>A0A941IH30</accession>
<reference evidence="5" key="1">
    <citation type="submission" date="2021-04" db="EMBL/GenBank/DDBJ databases">
        <title>Genome based classification of Actinospica acidithermotolerans sp. nov., an actinobacterium isolated from an Indonesian hot spring.</title>
        <authorList>
            <person name="Kusuma A.B."/>
            <person name="Putra K.E."/>
            <person name="Nafisah S."/>
            <person name="Loh J."/>
            <person name="Nouioui I."/>
            <person name="Goodfellow M."/>
        </authorList>
    </citation>
    <scope>NUCLEOTIDE SEQUENCE</scope>
    <source>
        <strain evidence="5">MGRD01-02</strain>
    </source>
</reference>
<dbReference type="InterPro" id="IPR027383">
    <property type="entry name" value="Znf_put"/>
</dbReference>